<accession>A0A6P6Y780</accession>
<organism evidence="1 2">
    <name type="scientific">Dermatophagoides pteronyssinus</name>
    <name type="common">European house dust mite</name>
    <dbReference type="NCBI Taxonomy" id="6956"/>
    <lineage>
        <taxon>Eukaryota</taxon>
        <taxon>Metazoa</taxon>
        <taxon>Ecdysozoa</taxon>
        <taxon>Arthropoda</taxon>
        <taxon>Chelicerata</taxon>
        <taxon>Arachnida</taxon>
        <taxon>Acari</taxon>
        <taxon>Acariformes</taxon>
        <taxon>Sarcoptiformes</taxon>
        <taxon>Astigmata</taxon>
        <taxon>Psoroptidia</taxon>
        <taxon>Analgoidea</taxon>
        <taxon>Pyroglyphidae</taxon>
        <taxon>Dermatophagoidinae</taxon>
        <taxon>Dermatophagoides</taxon>
    </lineage>
</organism>
<keyword evidence="1" id="KW-1185">Reference proteome</keyword>
<dbReference type="RefSeq" id="XP_027200384.1">
    <property type="nucleotide sequence ID" value="XM_027344583.1"/>
</dbReference>
<feature type="non-terminal residue" evidence="2">
    <location>
        <position position="1"/>
    </location>
</feature>
<dbReference type="AlphaFoldDB" id="A0A6P6Y780"/>
<name>A0A6P6Y780_DERPT</name>
<dbReference type="OrthoDB" id="1076608at2759"/>
<dbReference type="InParanoid" id="A0A6P6Y780"/>
<dbReference type="KEGG" id="dpte:113794465"/>
<evidence type="ECO:0000313" key="2">
    <source>
        <dbReference type="RefSeq" id="XP_027200384.1"/>
    </source>
</evidence>
<gene>
    <name evidence="2" type="primary">LOC113794465</name>
</gene>
<evidence type="ECO:0000313" key="1">
    <source>
        <dbReference type="Proteomes" id="UP000515146"/>
    </source>
</evidence>
<protein>
    <submittedName>
        <fullName evidence="2">Uncharacterized protein LOC113794465</fullName>
    </submittedName>
</protein>
<proteinExistence type="predicted"/>
<reference evidence="2" key="1">
    <citation type="submission" date="2025-08" db="UniProtKB">
        <authorList>
            <consortium name="RefSeq"/>
        </authorList>
    </citation>
    <scope>IDENTIFICATION</scope>
    <source>
        <strain evidence="2">Airmid</strain>
    </source>
</reference>
<dbReference type="Proteomes" id="UP000515146">
    <property type="component" value="Unplaced"/>
</dbReference>
<sequence length="70" mass="7811">APSDIVWENIHVPKWARYLRCCVTNCLIASNATSASGSFILRYVVNTTFVNTAMQLMQLPMLVRMASSFA</sequence>